<proteinExistence type="inferred from homology"/>
<sequence>MKTECKASLEQTKPTSARHGLARLATAEVKLLVQANGFNKSLIIDKNNILRAKRKQFVNSVCEGTINGLLDELLEKKVLNQEEMERIKLVKATVTDKARNLCDSVTRKGPQASQILLTYICKEDSYLAGVLELQSGTPVANTVSTDDIQGGHSSSSEIKEEQNKKGDTFLVPSGNLKLCSSESAQKIREKNYPEIYPIMDRFTRTRLALIICNTEFDHLPRRDGADVDLREMRLLLQGLGYTVKEKENLTALAMTNAVKEFADRPEHKTSDSTFLVFMSHGIQEGICGKSHSDKEADILKLDTIFGMMNTLKCPSLKDKPKVIIIQACRGENQGVVLVKDSVGNTGKKFLVDADLEDDGIKKAHIEKDFITFCSSTPNNVSWRHPTKGSIFIMELIKHMEEYACSCDLEDIFRKVGLEHFFNSTSVVLGCCQ</sequence>
<dbReference type="CDD" id="cd08325">
    <property type="entry name" value="CARD_CASP1-like"/>
    <property type="match status" value="1"/>
</dbReference>
<dbReference type="Gene3D" id="1.10.533.10">
    <property type="entry name" value="Death Domain, Fas"/>
    <property type="match status" value="1"/>
</dbReference>
<comment type="subunit">
    <text evidence="14">Heterotetramer that consists of two anti-parallel arranged heterodimers, each one formed by a 20 kDa (Caspase-1 subunit p20) and a 10 kDa (Caspase-1 subunit p10) subunit.</text>
</comment>
<evidence type="ECO:0000256" key="9">
    <source>
        <dbReference type="ARBA" id="ARBA00022807"/>
    </source>
</evidence>
<evidence type="ECO:0000256" key="1">
    <source>
        <dbReference type="ARBA" id="ARBA00004236"/>
    </source>
</evidence>
<feature type="active site" evidence="21">
    <location>
        <position position="328"/>
    </location>
</feature>
<evidence type="ECO:0000256" key="10">
    <source>
        <dbReference type="ARBA" id="ARBA00022843"/>
    </source>
</evidence>
<evidence type="ECO:0000256" key="5">
    <source>
        <dbReference type="ARBA" id="ARBA00022490"/>
    </source>
</evidence>
<accession>A0A8J6GSN0</accession>
<evidence type="ECO:0000313" key="27">
    <source>
        <dbReference type="EMBL" id="KAH0516252.1"/>
    </source>
</evidence>
<dbReference type="InterPro" id="IPR002138">
    <property type="entry name" value="Pept_C14_p10"/>
</dbReference>
<dbReference type="InterPro" id="IPR011029">
    <property type="entry name" value="DEATH-like_dom_sf"/>
</dbReference>
<evidence type="ECO:0000256" key="17">
    <source>
        <dbReference type="ARBA" id="ARBA00078083"/>
    </source>
</evidence>
<evidence type="ECO:0000259" key="24">
    <source>
        <dbReference type="PROSITE" id="PS50207"/>
    </source>
</evidence>
<dbReference type="Pfam" id="PF00619">
    <property type="entry name" value="CARD"/>
    <property type="match status" value="1"/>
</dbReference>
<evidence type="ECO:0000256" key="8">
    <source>
        <dbReference type="ARBA" id="ARBA00022801"/>
    </source>
</evidence>
<dbReference type="GO" id="GO:0004197">
    <property type="term" value="F:cysteine-type endopeptidase activity"/>
    <property type="evidence" value="ECO:0007669"/>
    <property type="project" value="InterPro"/>
</dbReference>
<gene>
    <name evidence="27" type="ORF">LTLLF_126380</name>
</gene>
<feature type="compositionally biased region" description="Polar residues" evidence="23">
    <location>
        <begin position="144"/>
        <end position="156"/>
    </location>
</feature>
<dbReference type="PROSITE" id="PS50207">
    <property type="entry name" value="CASPASE_P10"/>
    <property type="match status" value="1"/>
</dbReference>
<evidence type="ECO:0000256" key="15">
    <source>
        <dbReference type="ARBA" id="ARBA00066470"/>
    </source>
</evidence>
<evidence type="ECO:0000256" key="14">
    <source>
        <dbReference type="ARBA" id="ARBA00063591"/>
    </source>
</evidence>
<feature type="domain" description="CARD" evidence="26">
    <location>
        <begin position="42"/>
        <end position="135"/>
    </location>
</feature>
<dbReference type="EC" id="3.4.22.36" evidence="15"/>
<dbReference type="EMBL" id="JAATJU010020595">
    <property type="protein sequence ID" value="KAH0516252.1"/>
    <property type="molecule type" value="Genomic_DNA"/>
</dbReference>
<keyword evidence="9" id="KW-0788">Thiol protease</keyword>
<evidence type="ECO:0000256" key="2">
    <source>
        <dbReference type="ARBA" id="ARBA00004496"/>
    </source>
</evidence>
<dbReference type="PROSITE" id="PS01121">
    <property type="entry name" value="CASPASE_HIS"/>
    <property type="match status" value="1"/>
</dbReference>
<dbReference type="GO" id="GO:0050727">
    <property type="term" value="P:regulation of inflammatory response"/>
    <property type="evidence" value="ECO:0007669"/>
    <property type="project" value="TreeGrafter"/>
</dbReference>
<dbReference type="PROSITE" id="PS01122">
    <property type="entry name" value="CASPASE_CYS"/>
    <property type="match status" value="1"/>
</dbReference>
<dbReference type="FunFam" id="1.10.533.10:FF:000031">
    <property type="entry name" value="Caspase 1, isoform CRA_b"/>
    <property type="match status" value="1"/>
</dbReference>
<dbReference type="PANTHER" id="PTHR47901">
    <property type="entry name" value="CASPASE RECRUITMENT DOMAIN-CONTAINING PROTEIN 18"/>
    <property type="match status" value="1"/>
</dbReference>
<keyword evidence="8" id="KW-0378">Hydrolase</keyword>
<dbReference type="Pfam" id="PF00656">
    <property type="entry name" value="Peptidase_C14"/>
    <property type="match status" value="1"/>
</dbReference>
<comment type="similarity">
    <text evidence="3 22">Belongs to the peptidase C14A family.</text>
</comment>
<dbReference type="GO" id="GO:0097169">
    <property type="term" value="C:AIM2 inflammasome complex"/>
    <property type="evidence" value="ECO:0007669"/>
    <property type="project" value="TreeGrafter"/>
</dbReference>
<dbReference type="InterPro" id="IPR015917">
    <property type="entry name" value="Pept_C14A"/>
</dbReference>
<dbReference type="GO" id="GO:0006954">
    <property type="term" value="P:inflammatory response"/>
    <property type="evidence" value="ECO:0007669"/>
    <property type="project" value="UniProtKB-ARBA"/>
</dbReference>
<dbReference type="SUPFAM" id="SSF47986">
    <property type="entry name" value="DEATH domain"/>
    <property type="match status" value="1"/>
</dbReference>
<dbReference type="CDD" id="cd00032">
    <property type="entry name" value="CASc"/>
    <property type="match status" value="1"/>
</dbReference>
<evidence type="ECO:0000256" key="7">
    <source>
        <dbReference type="ARBA" id="ARBA00022703"/>
    </source>
</evidence>
<keyword evidence="6" id="KW-0645">Protease</keyword>
<keyword evidence="5" id="KW-0963">Cytoplasm</keyword>
<dbReference type="GO" id="GO:0032496">
    <property type="term" value="P:response to lipopolysaccharide"/>
    <property type="evidence" value="ECO:0007669"/>
    <property type="project" value="UniProtKB-ARBA"/>
</dbReference>
<dbReference type="SMART" id="SM00114">
    <property type="entry name" value="CARD"/>
    <property type="match status" value="1"/>
</dbReference>
<dbReference type="FunFam" id="3.40.50.1460:FF:000007">
    <property type="entry name" value="Caspase-1"/>
    <property type="match status" value="1"/>
</dbReference>
<evidence type="ECO:0000256" key="20">
    <source>
        <dbReference type="ARBA" id="ARBA00081790"/>
    </source>
</evidence>
<feature type="domain" description="Caspase family p20" evidence="25">
    <location>
        <begin position="204"/>
        <end position="332"/>
    </location>
</feature>
<dbReference type="InterPro" id="IPR001315">
    <property type="entry name" value="CARD"/>
</dbReference>
<dbReference type="InterPro" id="IPR029030">
    <property type="entry name" value="Caspase-like_dom_sf"/>
</dbReference>
<dbReference type="PROSITE" id="PS50208">
    <property type="entry name" value="CASPASE_P20"/>
    <property type="match status" value="1"/>
</dbReference>
<dbReference type="GO" id="GO:0006508">
    <property type="term" value="P:proteolysis"/>
    <property type="evidence" value="ECO:0007669"/>
    <property type="project" value="UniProtKB-KW"/>
</dbReference>
<reference evidence="27" key="1">
    <citation type="submission" date="2020-03" db="EMBL/GenBank/DDBJ databases">
        <title>Studies in the Genomics of Life Span.</title>
        <authorList>
            <person name="Glass D."/>
        </authorList>
    </citation>
    <scope>NUCLEOTIDE SEQUENCE</scope>
    <source>
        <strain evidence="27">LTLLF</strain>
        <tissue evidence="27">Muscle</tissue>
    </source>
</reference>
<evidence type="ECO:0000256" key="13">
    <source>
        <dbReference type="ARBA" id="ARBA00050375"/>
    </source>
</evidence>
<evidence type="ECO:0000313" key="28">
    <source>
        <dbReference type="Proteomes" id="UP000710432"/>
    </source>
</evidence>
<dbReference type="Proteomes" id="UP000710432">
    <property type="component" value="Unassembled WGS sequence"/>
</dbReference>
<keyword evidence="12" id="KW-0865">Zymogen</keyword>
<keyword evidence="10" id="KW-0832">Ubl conjugation</keyword>
<dbReference type="GO" id="GO:0006915">
    <property type="term" value="P:apoptotic process"/>
    <property type="evidence" value="ECO:0007669"/>
    <property type="project" value="UniProtKB-KW"/>
</dbReference>
<dbReference type="InterPro" id="IPR016129">
    <property type="entry name" value="Caspase_his_AS"/>
</dbReference>
<evidence type="ECO:0000259" key="25">
    <source>
        <dbReference type="PROSITE" id="PS50208"/>
    </source>
</evidence>
<dbReference type="PRINTS" id="PR00376">
    <property type="entry name" value="IL1BCENZYME"/>
</dbReference>
<dbReference type="PANTHER" id="PTHR47901:SF3">
    <property type="entry name" value="CASPASE-1"/>
    <property type="match status" value="1"/>
</dbReference>
<dbReference type="GO" id="GO:0005886">
    <property type="term" value="C:plasma membrane"/>
    <property type="evidence" value="ECO:0007669"/>
    <property type="project" value="UniProtKB-SubCell"/>
</dbReference>
<keyword evidence="4" id="KW-1003">Cell membrane</keyword>
<evidence type="ECO:0000256" key="12">
    <source>
        <dbReference type="ARBA" id="ARBA00023145"/>
    </source>
</evidence>
<keyword evidence="7" id="KW-0053">Apoptosis</keyword>
<dbReference type="Gene3D" id="3.40.50.1460">
    <property type="match status" value="1"/>
</dbReference>
<evidence type="ECO:0000259" key="26">
    <source>
        <dbReference type="PROSITE" id="PS50209"/>
    </source>
</evidence>
<dbReference type="AlphaFoldDB" id="A0A8J6GSN0"/>
<name>A0A8J6GSN0_MICOH</name>
<dbReference type="InterPro" id="IPR011600">
    <property type="entry name" value="Pept_C14_caspase"/>
</dbReference>
<comment type="caution">
    <text evidence="27">The sequence shown here is derived from an EMBL/GenBank/DDBJ whole genome shotgun (WGS) entry which is preliminary data.</text>
</comment>
<evidence type="ECO:0000256" key="21">
    <source>
        <dbReference type="PIRSR" id="PIRSR038001-1"/>
    </source>
</evidence>
<evidence type="ECO:0000256" key="22">
    <source>
        <dbReference type="RuleBase" id="RU003971"/>
    </source>
</evidence>
<dbReference type="GO" id="GO:0072559">
    <property type="term" value="C:NLRP3 inflammasome complex"/>
    <property type="evidence" value="ECO:0007669"/>
    <property type="project" value="TreeGrafter"/>
</dbReference>
<dbReference type="PROSITE" id="PS50209">
    <property type="entry name" value="CARD"/>
    <property type="match status" value="1"/>
</dbReference>
<dbReference type="InterPro" id="IPR001309">
    <property type="entry name" value="Pept_C14_p20"/>
</dbReference>
<dbReference type="SUPFAM" id="SSF52129">
    <property type="entry name" value="Caspase-like"/>
    <property type="match status" value="1"/>
</dbReference>
<dbReference type="SMART" id="SM00115">
    <property type="entry name" value="CASc"/>
    <property type="match status" value="1"/>
</dbReference>
<feature type="domain" description="Caspase family p10" evidence="24">
    <location>
        <begin position="359"/>
        <end position="415"/>
    </location>
</feature>
<dbReference type="PIRSF" id="PIRSF038001">
    <property type="entry name" value="Caspase_ICE"/>
    <property type="match status" value="1"/>
</dbReference>
<dbReference type="InterPro" id="IPR033139">
    <property type="entry name" value="Caspase_cys_AS"/>
</dbReference>
<evidence type="ECO:0000256" key="6">
    <source>
        <dbReference type="ARBA" id="ARBA00022670"/>
    </source>
</evidence>
<evidence type="ECO:0000256" key="23">
    <source>
        <dbReference type="SAM" id="MobiDB-lite"/>
    </source>
</evidence>
<evidence type="ECO:0000256" key="11">
    <source>
        <dbReference type="ARBA" id="ARBA00023136"/>
    </source>
</evidence>
<dbReference type="InterPro" id="IPR002398">
    <property type="entry name" value="Pept_C14"/>
</dbReference>
<dbReference type="GO" id="GO:0042981">
    <property type="term" value="P:regulation of apoptotic process"/>
    <property type="evidence" value="ECO:0007669"/>
    <property type="project" value="InterPro"/>
</dbReference>
<evidence type="ECO:0000256" key="16">
    <source>
        <dbReference type="ARBA" id="ARBA00068181"/>
    </source>
</evidence>
<comment type="subcellular location">
    <subcellularLocation>
        <location evidence="1">Cell membrane</location>
    </subcellularLocation>
    <subcellularLocation>
        <location evidence="2">Cytoplasm</location>
    </subcellularLocation>
</comment>
<dbReference type="GO" id="GO:0032731">
    <property type="term" value="P:positive regulation of interleukin-1 beta production"/>
    <property type="evidence" value="ECO:0007669"/>
    <property type="project" value="UniProtKB-ARBA"/>
</dbReference>
<evidence type="ECO:0000256" key="18">
    <source>
        <dbReference type="ARBA" id="ARBA00080846"/>
    </source>
</evidence>
<organism evidence="27 28">
    <name type="scientific">Microtus ochrogaster</name>
    <name type="common">Prairie vole</name>
    <dbReference type="NCBI Taxonomy" id="79684"/>
    <lineage>
        <taxon>Eukaryota</taxon>
        <taxon>Metazoa</taxon>
        <taxon>Chordata</taxon>
        <taxon>Craniata</taxon>
        <taxon>Vertebrata</taxon>
        <taxon>Euteleostomi</taxon>
        <taxon>Mammalia</taxon>
        <taxon>Eutheria</taxon>
        <taxon>Euarchontoglires</taxon>
        <taxon>Glires</taxon>
        <taxon>Rodentia</taxon>
        <taxon>Myomorpha</taxon>
        <taxon>Muroidea</taxon>
        <taxon>Cricetidae</taxon>
        <taxon>Arvicolinae</taxon>
        <taxon>Microtus</taxon>
    </lineage>
</organism>
<feature type="active site" evidence="21">
    <location>
        <position position="280"/>
    </location>
</feature>
<evidence type="ECO:0000256" key="4">
    <source>
        <dbReference type="ARBA" id="ARBA00022475"/>
    </source>
</evidence>
<feature type="region of interest" description="Disordered" evidence="23">
    <location>
        <begin position="144"/>
        <end position="164"/>
    </location>
</feature>
<protein>
    <recommendedName>
        <fullName evidence="16">Caspase-1</fullName>
        <ecNumber evidence="15">3.4.22.36</ecNumber>
    </recommendedName>
    <alternativeName>
        <fullName evidence="20">Interleukin-1 beta convertase</fullName>
    </alternativeName>
    <alternativeName>
        <fullName evidence="17">Interleukin-1 beta-converting enzyme</fullName>
    </alternativeName>
    <alternativeName>
        <fullName evidence="18 19">p45</fullName>
    </alternativeName>
</protein>
<keyword evidence="11" id="KW-0472">Membrane</keyword>
<dbReference type="GO" id="GO:0072557">
    <property type="term" value="C:IPAF inflammasome complex"/>
    <property type="evidence" value="ECO:0007669"/>
    <property type="project" value="TreeGrafter"/>
</dbReference>
<evidence type="ECO:0000256" key="3">
    <source>
        <dbReference type="ARBA" id="ARBA00010134"/>
    </source>
</evidence>
<evidence type="ECO:0000256" key="19">
    <source>
        <dbReference type="ARBA" id="ARBA00081401"/>
    </source>
</evidence>
<comment type="catalytic activity">
    <reaction evidence="13">
        <text>Strict requirement for an Asp residue at position P1 and has a preferred cleavage sequence of Tyr-Val-Ala-Asp-|-.</text>
        <dbReference type="EC" id="3.4.22.36"/>
    </reaction>
</comment>
<dbReference type="GO" id="GO:0089720">
    <property type="term" value="F:caspase binding"/>
    <property type="evidence" value="ECO:0007669"/>
    <property type="project" value="TreeGrafter"/>
</dbReference>